<name>A0A367JWT0_RHIAZ</name>
<comment type="caution">
    <text evidence="1">The sequence shown here is derived from an EMBL/GenBank/DDBJ whole genome shotgun (WGS) entry which is preliminary data.</text>
</comment>
<accession>A0A367JWT0</accession>
<evidence type="ECO:0000313" key="1">
    <source>
        <dbReference type="EMBL" id="RCH94111.1"/>
    </source>
</evidence>
<sequence>MRLAECNDLEVFVLGTAGPIDHGDYTKMIFDNSKGMFALLAMLKTVADHYKHASIEGFKNSSSISCGLLAKIYDCGQ</sequence>
<keyword evidence="2" id="KW-1185">Reference proteome</keyword>
<dbReference type="OrthoDB" id="2275967at2759"/>
<organism evidence="1 2">
    <name type="scientific">Rhizopus azygosporus</name>
    <name type="common">Rhizopus microsporus var. azygosporus</name>
    <dbReference type="NCBI Taxonomy" id="86630"/>
    <lineage>
        <taxon>Eukaryota</taxon>
        <taxon>Fungi</taxon>
        <taxon>Fungi incertae sedis</taxon>
        <taxon>Mucoromycota</taxon>
        <taxon>Mucoromycotina</taxon>
        <taxon>Mucoromycetes</taxon>
        <taxon>Mucorales</taxon>
        <taxon>Mucorineae</taxon>
        <taxon>Rhizopodaceae</taxon>
        <taxon>Rhizopus</taxon>
    </lineage>
</organism>
<dbReference type="AlphaFoldDB" id="A0A367JWT0"/>
<dbReference type="EMBL" id="PJQL01000616">
    <property type="protein sequence ID" value="RCH94111.1"/>
    <property type="molecule type" value="Genomic_DNA"/>
</dbReference>
<evidence type="ECO:0000313" key="2">
    <source>
        <dbReference type="Proteomes" id="UP000252139"/>
    </source>
</evidence>
<reference evidence="1 2" key="1">
    <citation type="journal article" date="2018" name="G3 (Bethesda)">
        <title>Phylogenetic and Phylogenomic Definition of Rhizopus Species.</title>
        <authorList>
            <person name="Gryganskyi A.P."/>
            <person name="Golan J."/>
            <person name="Dolatabadi S."/>
            <person name="Mondo S."/>
            <person name="Robb S."/>
            <person name="Idnurm A."/>
            <person name="Muszewska A."/>
            <person name="Steczkiewicz K."/>
            <person name="Masonjones S."/>
            <person name="Liao H.L."/>
            <person name="Gajdeczka M.T."/>
            <person name="Anike F."/>
            <person name="Vuek A."/>
            <person name="Anishchenko I.M."/>
            <person name="Voigt K."/>
            <person name="de Hoog G.S."/>
            <person name="Smith M.E."/>
            <person name="Heitman J."/>
            <person name="Vilgalys R."/>
            <person name="Stajich J.E."/>
        </authorList>
    </citation>
    <scope>NUCLEOTIDE SEQUENCE [LARGE SCALE GENOMIC DNA]</scope>
    <source>
        <strain evidence="1 2">CBS 357.93</strain>
    </source>
</reference>
<gene>
    <name evidence="1" type="ORF">CU097_008234</name>
</gene>
<proteinExistence type="predicted"/>
<protein>
    <submittedName>
        <fullName evidence="1">Uncharacterized protein</fullName>
    </submittedName>
</protein>
<dbReference type="Proteomes" id="UP000252139">
    <property type="component" value="Unassembled WGS sequence"/>
</dbReference>